<name>R7WKH7_9NOCA</name>
<proteinExistence type="predicted"/>
<comment type="caution">
    <text evidence="1">The sequence shown here is derived from an EMBL/GenBank/DDBJ whole genome shotgun (WGS) entry which is preliminary data.</text>
</comment>
<dbReference type="Proteomes" id="UP000013525">
    <property type="component" value="Unassembled WGS sequence"/>
</dbReference>
<organism evidence="1 2">
    <name type="scientific">Rhodococcus rhodnii LMG 5362</name>
    <dbReference type="NCBI Taxonomy" id="1273125"/>
    <lineage>
        <taxon>Bacteria</taxon>
        <taxon>Bacillati</taxon>
        <taxon>Actinomycetota</taxon>
        <taxon>Actinomycetes</taxon>
        <taxon>Mycobacteriales</taxon>
        <taxon>Nocardiaceae</taxon>
        <taxon>Rhodococcus</taxon>
    </lineage>
</organism>
<dbReference type="AlphaFoldDB" id="R7WKH7"/>
<dbReference type="EMBL" id="APMY01000130">
    <property type="protein sequence ID" value="EOM74539.1"/>
    <property type="molecule type" value="Genomic_DNA"/>
</dbReference>
<reference evidence="1 2" key="1">
    <citation type="journal article" date="2013" name="Genome Announc.">
        <title>Draft Genome Sequence of Rhodococcus rhodnii Strain LMG5362, a Symbiont of Rhodnius prolixus (Hemiptera, Reduviidae, Triatominae), the Principle Vector of Trypanosoma cruzi.</title>
        <authorList>
            <person name="Pachebat J.A."/>
            <person name="van Keulen G."/>
            <person name="Whitten M.M."/>
            <person name="Girdwood S."/>
            <person name="Del Sol R."/>
            <person name="Dyson P.J."/>
            <person name="Facey P.D."/>
        </authorList>
    </citation>
    <scope>NUCLEOTIDE SEQUENCE [LARGE SCALE GENOMIC DNA]</scope>
    <source>
        <strain evidence="1 2">LMG 5362</strain>
    </source>
</reference>
<evidence type="ECO:0000313" key="1">
    <source>
        <dbReference type="EMBL" id="EOM74539.1"/>
    </source>
</evidence>
<evidence type="ECO:0000313" key="2">
    <source>
        <dbReference type="Proteomes" id="UP000013525"/>
    </source>
</evidence>
<dbReference type="PATRIC" id="fig|1273125.3.peg.3922"/>
<keyword evidence="2" id="KW-1185">Reference proteome</keyword>
<accession>R7WKH7</accession>
<sequence>MTTMEANMGKLADQYNETEIYILEDGWDDSVFGIAALSATREEIEDIDQAALHTHAAFERLLRLELLQLGDLLRADEAAAQGIDPEGYDMVFVPWPGGIEGMSTRLHELLTEPDAESRCGFWAVTTPEGKRIGDALLEEKGR</sequence>
<protein>
    <submittedName>
        <fullName evidence="1">Uncharacterized protein</fullName>
    </submittedName>
</protein>
<gene>
    <name evidence="1" type="ORF">Rrhod_4128</name>
</gene>